<keyword evidence="9" id="KW-1185">Reference proteome</keyword>
<proteinExistence type="inferred from homology"/>
<evidence type="ECO:0000256" key="2">
    <source>
        <dbReference type="ARBA" id="ARBA00023015"/>
    </source>
</evidence>
<feature type="region of interest" description="Disordered" evidence="6">
    <location>
        <begin position="318"/>
        <end position="382"/>
    </location>
</feature>
<dbReference type="EMBL" id="JAHUTJ010016501">
    <property type="protein sequence ID" value="MED6269727.1"/>
    <property type="molecule type" value="Genomic_DNA"/>
</dbReference>
<evidence type="ECO:0000256" key="1">
    <source>
        <dbReference type="ARBA" id="ARBA00006079"/>
    </source>
</evidence>
<dbReference type="CDD" id="cd14694">
    <property type="entry name" value="bZIP_NFIL3"/>
    <property type="match status" value="1"/>
</dbReference>
<name>A0ABU7D3J3_9TELE</name>
<keyword evidence="3" id="KW-0238">DNA-binding</keyword>
<feature type="region of interest" description="Disordered" evidence="6">
    <location>
        <begin position="166"/>
        <end position="212"/>
    </location>
</feature>
<dbReference type="PROSITE" id="PS00036">
    <property type="entry name" value="BZIP_BASIC"/>
    <property type="match status" value="1"/>
</dbReference>
<evidence type="ECO:0000256" key="6">
    <source>
        <dbReference type="SAM" id="MobiDB-lite"/>
    </source>
</evidence>
<keyword evidence="5" id="KW-0539">Nucleus</keyword>
<dbReference type="PROSITE" id="PS50217">
    <property type="entry name" value="BZIP"/>
    <property type="match status" value="1"/>
</dbReference>
<dbReference type="PANTHER" id="PTHR15284">
    <property type="entry name" value="NUCLEAR FACTOR INTERLEUKIN-3-REGULATED PROTEIN"/>
    <property type="match status" value="1"/>
</dbReference>
<dbReference type="PANTHER" id="PTHR15284:SF6">
    <property type="entry name" value="HYPOTHETICAL LOC799271-RELATED"/>
    <property type="match status" value="1"/>
</dbReference>
<dbReference type="InterPro" id="IPR046347">
    <property type="entry name" value="bZIP_sf"/>
</dbReference>
<dbReference type="SUPFAM" id="SSF57959">
    <property type="entry name" value="Leucine zipper domain"/>
    <property type="match status" value="1"/>
</dbReference>
<evidence type="ECO:0000256" key="3">
    <source>
        <dbReference type="ARBA" id="ARBA00023125"/>
    </source>
</evidence>
<feature type="compositionally biased region" description="Low complexity" evidence="6">
    <location>
        <begin position="260"/>
        <end position="272"/>
    </location>
</feature>
<evidence type="ECO:0000313" key="8">
    <source>
        <dbReference type="EMBL" id="MED6269727.1"/>
    </source>
</evidence>
<evidence type="ECO:0000256" key="5">
    <source>
        <dbReference type="ARBA" id="ARBA00023242"/>
    </source>
</evidence>
<protein>
    <recommendedName>
        <fullName evidence="7">BZIP domain-containing protein</fullName>
    </recommendedName>
</protein>
<keyword evidence="4" id="KW-0804">Transcription</keyword>
<dbReference type="InterPro" id="IPR047106">
    <property type="entry name" value="NFIL3-like_bZIP"/>
</dbReference>
<dbReference type="SMART" id="SM00338">
    <property type="entry name" value="BRLZ"/>
    <property type="match status" value="1"/>
</dbReference>
<evidence type="ECO:0000313" key="9">
    <source>
        <dbReference type="Proteomes" id="UP001352852"/>
    </source>
</evidence>
<reference evidence="8 9" key="1">
    <citation type="submission" date="2021-06" db="EMBL/GenBank/DDBJ databases">
        <authorList>
            <person name="Palmer J.M."/>
        </authorList>
    </citation>
    <scope>NUCLEOTIDE SEQUENCE [LARGE SCALE GENOMIC DNA]</scope>
    <source>
        <strain evidence="8 9">CL_MEX2019</strain>
        <tissue evidence="8">Muscle</tissue>
    </source>
</reference>
<evidence type="ECO:0000256" key="4">
    <source>
        <dbReference type="ARBA" id="ARBA00023163"/>
    </source>
</evidence>
<organism evidence="8 9">
    <name type="scientific">Characodon lateralis</name>
    <dbReference type="NCBI Taxonomy" id="208331"/>
    <lineage>
        <taxon>Eukaryota</taxon>
        <taxon>Metazoa</taxon>
        <taxon>Chordata</taxon>
        <taxon>Craniata</taxon>
        <taxon>Vertebrata</taxon>
        <taxon>Euteleostomi</taxon>
        <taxon>Actinopterygii</taxon>
        <taxon>Neopterygii</taxon>
        <taxon>Teleostei</taxon>
        <taxon>Neoteleostei</taxon>
        <taxon>Acanthomorphata</taxon>
        <taxon>Ovalentaria</taxon>
        <taxon>Atherinomorphae</taxon>
        <taxon>Cyprinodontiformes</taxon>
        <taxon>Goodeidae</taxon>
        <taxon>Characodon</taxon>
    </lineage>
</organism>
<keyword evidence="2" id="KW-0805">Transcription regulation</keyword>
<dbReference type="InterPro" id="IPR047229">
    <property type="entry name" value="NFIL3-like"/>
</dbReference>
<dbReference type="Proteomes" id="UP001352852">
    <property type="component" value="Unassembled WGS sequence"/>
</dbReference>
<sequence>MPEGKGWLNMFKSWLPVLKRRRSGRGFILGEDLTPDEPVSCCCWGRRCRRDAKGLRGSNSSNDCNASGFICPLLTKFYRSRGALTKQFNLLAGCSLTMTAQTVGALFHVMPSMHHAESEALGGPGSGSGSGSYPEKTVSILNVHTYEARSFGLNFKESLASPEDIAATGFDENNGNSVRRKREFTPSERKDEHYWDKRRKNNEAAKRSREKRRANDMVLERRVLGLLEENARLKAEVLALKFHFGMIKDLSEISILPLSTPPSLSQNSPSNSDGLSYYNTHQSYSQPVQQGSLRTVISPQTACGDSSIRPCLPQADSARLYDDPQNECGRPPPTKDQQVYEAGRDLSEGLRSLPHKLRFKSPPGGEMSSSPDSRPAGPPVAKVEPSIHIKNTQQVAWGGQTGGQAPYSREGAFGAYEQQQIQGSSCGYYDSSFLQSNKKVSGGDVSLKSQISSLSQEVAQLRRLLSQQVLHKIP</sequence>
<feature type="region of interest" description="Disordered" evidence="6">
    <location>
        <begin position="260"/>
        <end position="279"/>
    </location>
</feature>
<comment type="similarity">
    <text evidence="1">Belongs to the bZIP family. NFIL3 subfamily.</text>
</comment>
<dbReference type="Gene3D" id="1.20.5.170">
    <property type="match status" value="1"/>
</dbReference>
<feature type="domain" description="BZIP" evidence="7">
    <location>
        <begin position="191"/>
        <end position="241"/>
    </location>
</feature>
<dbReference type="InterPro" id="IPR004827">
    <property type="entry name" value="bZIP"/>
</dbReference>
<dbReference type="Pfam" id="PF07716">
    <property type="entry name" value="bZIP_2"/>
    <property type="match status" value="1"/>
</dbReference>
<evidence type="ECO:0000259" key="7">
    <source>
        <dbReference type="PROSITE" id="PS50217"/>
    </source>
</evidence>
<feature type="compositionally biased region" description="Basic and acidic residues" evidence="6">
    <location>
        <begin position="183"/>
        <end position="212"/>
    </location>
</feature>
<accession>A0ABU7D3J3</accession>
<gene>
    <name evidence="8" type="ORF">CHARACLAT_002615</name>
</gene>
<comment type="caution">
    <text evidence="8">The sequence shown here is derived from an EMBL/GenBank/DDBJ whole genome shotgun (WGS) entry which is preliminary data.</text>
</comment>